<gene>
    <name evidence="1" type="ORF">MIMGU_mgv1a0125651mg</name>
</gene>
<protein>
    <submittedName>
        <fullName evidence="1">Uncharacterized protein</fullName>
    </submittedName>
</protein>
<evidence type="ECO:0000313" key="2">
    <source>
        <dbReference type="Proteomes" id="UP000030748"/>
    </source>
</evidence>
<keyword evidence="2" id="KW-1185">Reference proteome</keyword>
<proteinExistence type="predicted"/>
<dbReference type="EMBL" id="KI631268">
    <property type="protein sequence ID" value="EYU29193.1"/>
    <property type="molecule type" value="Genomic_DNA"/>
</dbReference>
<accession>A0A022QPH0</accession>
<name>A0A022QPH0_ERYGU</name>
<dbReference type="AlphaFoldDB" id="A0A022QPH0"/>
<dbReference type="Proteomes" id="UP000030748">
    <property type="component" value="Unassembled WGS sequence"/>
</dbReference>
<sequence length="27" mass="2695">MGYLNSVLSQSTSQVLVDDAPVSGGGL</sequence>
<evidence type="ECO:0000313" key="1">
    <source>
        <dbReference type="EMBL" id="EYU29193.1"/>
    </source>
</evidence>
<reference evidence="1 2" key="1">
    <citation type="journal article" date="2013" name="Proc. Natl. Acad. Sci. U.S.A.">
        <title>Fine-scale variation in meiotic recombination in Mimulus inferred from population shotgun sequencing.</title>
        <authorList>
            <person name="Hellsten U."/>
            <person name="Wright K.M."/>
            <person name="Jenkins J."/>
            <person name="Shu S."/>
            <person name="Yuan Y."/>
            <person name="Wessler S.R."/>
            <person name="Schmutz J."/>
            <person name="Willis J.H."/>
            <person name="Rokhsar D.S."/>
        </authorList>
    </citation>
    <scope>NUCLEOTIDE SEQUENCE [LARGE SCALE GENOMIC DNA]</scope>
    <source>
        <strain evidence="2">cv. DUN x IM62</strain>
    </source>
</reference>
<feature type="non-terminal residue" evidence="1">
    <location>
        <position position="27"/>
    </location>
</feature>
<organism evidence="1 2">
    <name type="scientific">Erythranthe guttata</name>
    <name type="common">Yellow monkey flower</name>
    <name type="synonym">Mimulus guttatus</name>
    <dbReference type="NCBI Taxonomy" id="4155"/>
    <lineage>
        <taxon>Eukaryota</taxon>
        <taxon>Viridiplantae</taxon>
        <taxon>Streptophyta</taxon>
        <taxon>Embryophyta</taxon>
        <taxon>Tracheophyta</taxon>
        <taxon>Spermatophyta</taxon>
        <taxon>Magnoliopsida</taxon>
        <taxon>eudicotyledons</taxon>
        <taxon>Gunneridae</taxon>
        <taxon>Pentapetalae</taxon>
        <taxon>asterids</taxon>
        <taxon>lamiids</taxon>
        <taxon>Lamiales</taxon>
        <taxon>Phrymaceae</taxon>
        <taxon>Erythranthe</taxon>
    </lineage>
</organism>